<keyword evidence="2" id="KW-1185">Reference proteome</keyword>
<sequence>MKVYFSGNFGRHNKSEKALEEVHLKKKFTWEDTHGLLPAIYIGDKGIVIDVCINLPIDKIREFLENWNLEKRVTELSDEEFEQMDQENPFNLNYNMTVIIGGERLLFDSACRIGWHPLKIEEEQISEEAKELMEYYECDQKSGWLFDRRVYRWINQRPVKIDALELMFQINKTPYSGEHFITEEGCGEKALELIHPVTGQIVNLTVYGCKPDEMKGFNITQQRDLEFPMYYHELSYGIKPELTYEDFRIQDCTKSDQPRKLQFEREKGEEKSASCVAIIGGADGPTAVFIAGKYTEESRKQTTCSSLHFNKTTQVEWRPIFYIKGREDMNLIVSLSGRND</sequence>
<protein>
    <submittedName>
        <fullName evidence="1">Uncharacterized protein</fullName>
    </submittedName>
</protein>
<proteinExistence type="predicted"/>
<accession>A0A1M7N676</accession>
<reference evidence="1 2" key="1">
    <citation type="submission" date="2016-11" db="EMBL/GenBank/DDBJ databases">
        <authorList>
            <person name="Jaros S."/>
            <person name="Januszkiewicz K."/>
            <person name="Wedrychowicz H."/>
        </authorList>
    </citation>
    <scope>NUCLEOTIDE SEQUENCE [LARGE SCALE GENOMIC DNA]</scope>
    <source>
        <strain evidence="1 2">DSM 15930</strain>
    </source>
</reference>
<organism evidence="1 2">
    <name type="scientific">Anaerosporobacter mobilis DSM 15930</name>
    <dbReference type="NCBI Taxonomy" id="1120996"/>
    <lineage>
        <taxon>Bacteria</taxon>
        <taxon>Bacillati</taxon>
        <taxon>Bacillota</taxon>
        <taxon>Clostridia</taxon>
        <taxon>Lachnospirales</taxon>
        <taxon>Lachnospiraceae</taxon>
        <taxon>Anaerosporobacter</taxon>
    </lineage>
</organism>
<evidence type="ECO:0000313" key="1">
    <source>
        <dbReference type="EMBL" id="SHM98951.1"/>
    </source>
</evidence>
<name>A0A1M7N676_9FIRM</name>
<dbReference type="EMBL" id="FRCP01000025">
    <property type="protein sequence ID" value="SHM98951.1"/>
    <property type="molecule type" value="Genomic_DNA"/>
</dbReference>
<dbReference type="AlphaFoldDB" id="A0A1M7N676"/>
<dbReference type="OrthoDB" id="2049136at2"/>
<dbReference type="Proteomes" id="UP000184038">
    <property type="component" value="Unassembled WGS sequence"/>
</dbReference>
<gene>
    <name evidence="1" type="ORF">SAMN02746066_04247</name>
</gene>
<evidence type="ECO:0000313" key="2">
    <source>
        <dbReference type="Proteomes" id="UP000184038"/>
    </source>
</evidence>
<dbReference type="RefSeq" id="WP_073291146.1">
    <property type="nucleotide sequence ID" value="NZ_FRCP01000025.1"/>
</dbReference>